<evidence type="ECO:0000313" key="2">
    <source>
        <dbReference type="EMBL" id="GGI56888.1"/>
    </source>
</evidence>
<dbReference type="Proteomes" id="UP000624701">
    <property type="component" value="Unassembled WGS sequence"/>
</dbReference>
<evidence type="ECO:0000313" key="3">
    <source>
        <dbReference type="Proteomes" id="UP000624701"/>
    </source>
</evidence>
<reference evidence="3" key="1">
    <citation type="journal article" date="2019" name="Int. J. Syst. Evol. Microbiol.">
        <title>The Global Catalogue of Microorganisms (GCM) 10K type strain sequencing project: providing services to taxonomists for standard genome sequencing and annotation.</title>
        <authorList>
            <consortium name="The Broad Institute Genomics Platform"/>
            <consortium name="The Broad Institute Genome Sequencing Center for Infectious Disease"/>
            <person name="Wu L."/>
            <person name="Ma J."/>
        </authorList>
    </citation>
    <scope>NUCLEOTIDE SEQUENCE [LARGE SCALE GENOMIC DNA]</scope>
    <source>
        <strain evidence="3">CCM 8681</strain>
    </source>
</reference>
<gene>
    <name evidence="2" type="ORF">GCM10011444_11970</name>
</gene>
<feature type="signal peptide" evidence="1">
    <location>
        <begin position="1"/>
        <end position="23"/>
    </location>
</feature>
<dbReference type="RefSeq" id="WP_188373779.1">
    <property type="nucleotide sequence ID" value="NZ_BMDQ01000001.1"/>
</dbReference>
<feature type="chain" id="PRO_5047085558" evidence="1">
    <location>
        <begin position="24"/>
        <end position="137"/>
    </location>
</feature>
<name>A0ABQ2C185_9FLAO</name>
<comment type="caution">
    <text evidence="2">The sequence shown here is derived from an EMBL/GenBank/DDBJ whole genome shotgun (WGS) entry which is preliminary data.</text>
</comment>
<accession>A0ABQ2C185</accession>
<evidence type="ECO:0000256" key="1">
    <source>
        <dbReference type="SAM" id="SignalP"/>
    </source>
</evidence>
<organism evidence="2 3">
    <name type="scientific">Winogradskyella haliclonae</name>
    <dbReference type="NCBI Taxonomy" id="2048558"/>
    <lineage>
        <taxon>Bacteria</taxon>
        <taxon>Pseudomonadati</taxon>
        <taxon>Bacteroidota</taxon>
        <taxon>Flavobacteriia</taxon>
        <taxon>Flavobacteriales</taxon>
        <taxon>Flavobacteriaceae</taxon>
        <taxon>Winogradskyella</taxon>
    </lineage>
</organism>
<keyword evidence="3" id="KW-1185">Reference proteome</keyword>
<dbReference type="EMBL" id="BMDQ01000001">
    <property type="protein sequence ID" value="GGI56888.1"/>
    <property type="molecule type" value="Genomic_DNA"/>
</dbReference>
<keyword evidence="1" id="KW-0732">Signal</keyword>
<proteinExistence type="predicted"/>
<protein>
    <submittedName>
        <fullName evidence="2">Uncharacterized protein</fullName>
    </submittedName>
</protein>
<sequence length="137" mass="15642">MKDNFKTLISIVVTLAFLFLAFGSEDDSSTDKNSSGSKEIKTSFASVYDAKDYIRYVKYKNLVKVWGEPELGKPYLYRGEYVIYATWPEVKVEGQAMKVQFKNSDADWNFSSKDGSPYKEPIGFPIQIQINDTGYGW</sequence>